<organism evidence="6">
    <name type="scientific">uncultured bacterium contig00115</name>
    <dbReference type="NCBI Taxonomy" id="1181577"/>
    <lineage>
        <taxon>Bacteria</taxon>
        <taxon>environmental samples</taxon>
    </lineage>
</organism>
<reference evidence="6" key="1">
    <citation type="submission" date="2012-03" db="EMBL/GenBank/DDBJ databases">
        <title>Functional metagenomics reveals considerable lignocellulase gene clusters in the gut microbiome of a wood-feeding higher termite.</title>
        <authorList>
            <person name="Liu N."/>
        </authorList>
    </citation>
    <scope>NUCLEOTIDE SEQUENCE</scope>
</reference>
<keyword evidence="1" id="KW-0547">Nucleotide-binding</keyword>
<dbReference type="SMART" id="SM00382">
    <property type="entry name" value="AAA"/>
    <property type="match status" value="1"/>
</dbReference>
<dbReference type="GO" id="GO:0005524">
    <property type="term" value="F:ATP binding"/>
    <property type="evidence" value="ECO:0007669"/>
    <property type="project" value="UniProtKB-KW"/>
</dbReference>
<accession>A0A806KLF2</accession>
<dbReference type="CDD" id="cd19481">
    <property type="entry name" value="RecA-like_protease"/>
    <property type="match status" value="1"/>
</dbReference>
<dbReference type="GO" id="GO:0016887">
    <property type="term" value="F:ATP hydrolysis activity"/>
    <property type="evidence" value="ECO:0007669"/>
    <property type="project" value="InterPro"/>
</dbReference>
<sequence length="586" mass="67006">MSGSDQYIVRNKEFIKILPAWAYELATKYGSQTANLYILHGNIRDFLPHKRKEDEFIFTRVQDYISDILFGNEDIIAYFDCSSGVTFCKPEMEQEYLAAVPKFATSAEVDRSDFTSCDPKTSFPYLEKYFLSRVPEKCRMILIIDYAEHLVPSGDLVRLESADRYCMVTFNRWATNPIFIKGDISIILLTENLADISNRLTSSPYTVKINVPFPDAKVRESYLRSREKSGKLLLERGLSPEKLAMVTSGVNLMNLSNLVTESYKEDKPLTLEFMRQKKKEIIENEASGLLEFMETSYNLSHVSGHDFVKKRFKNAAKAIKMGRHDVLPMGYLIAGPVGTGKSFMVSAFAGEIGIPMVKFRNFRTKWQGETESNLEKALNILTAMSPVGVMIDEADAFLGDRNQEGDSGTSNRVFAQIASFMGNTEYRGKIIWFLITCRPDLIPIDLKRQGRAEEHLALFYPETQKDREDLFKTLVRKLDIDIRNFSISDLFKKYEHEYSGADLEAVLVRAKLLAAMDDRIFVRREDMEEAMGDFVPAAYPHEVELQNLVAVLECTSREMVPKQFQKMPRDKIISNIQQLKTLLGER</sequence>
<dbReference type="Pfam" id="PF00004">
    <property type="entry name" value="AAA"/>
    <property type="match status" value="1"/>
</dbReference>
<keyword evidence="6" id="KW-0378">Hydrolase</keyword>
<dbReference type="InterPro" id="IPR003593">
    <property type="entry name" value="AAA+_ATPase"/>
</dbReference>
<evidence type="ECO:0000256" key="1">
    <source>
        <dbReference type="ARBA" id="ARBA00022741"/>
    </source>
</evidence>
<dbReference type="GO" id="GO:0051301">
    <property type="term" value="P:cell division"/>
    <property type="evidence" value="ECO:0007669"/>
    <property type="project" value="UniProtKB-KW"/>
</dbReference>
<evidence type="ECO:0000256" key="2">
    <source>
        <dbReference type="ARBA" id="ARBA00022840"/>
    </source>
</evidence>
<dbReference type="PANTHER" id="PTHR42960">
    <property type="entry name" value="YCF46 PROTEIN"/>
    <property type="match status" value="1"/>
</dbReference>
<proteinExistence type="inferred from homology"/>
<keyword evidence="2" id="KW-0067">ATP-binding</keyword>
<evidence type="ECO:0000256" key="4">
    <source>
        <dbReference type="ARBA" id="ARBA00040480"/>
    </source>
</evidence>
<dbReference type="InterPro" id="IPR003959">
    <property type="entry name" value="ATPase_AAA_core"/>
</dbReference>
<comment type="similarity">
    <text evidence="3">Belongs to the AAA ATPase family. Highly divergent.</text>
</comment>
<evidence type="ECO:0000256" key="3">
    <source>
        <dbReference type="ARBA" id="ARBA00038088"/>
    </source>
</evidence>
<keyword evidence="6" id="KW-0132">Cell division</keyword>
<dbReference type="InterPro" id="IPR052381">
    <property type="entry name" value="AAA_domain_protein"/>
</dbReference>
<evidence type="ECO:0000259" key="5">
    <source>
        <dbReference type="SMART" id="SM00382"/>
    </source>
</evidence>
<feature type="domain" description="AAA+ ATPase" evidence="5">
    <location>
        <begin position="327"/>
        <end position="462"/>
    </location>
</feature>
<dbReference type="PANTHER" id="PTHR42960:SF1">
    <property type="entry name" value="YCF46 PROTEIN"/>
    <property type="match status" value="1"/>
</dbReference>
<dbReference type="AlphaFoldDB" id="A0A806KLF2"/>
<name>A0A806KLF2_9BACT</name>
<dbReference type="EMBL" id="JQ844289">
    <property type="protein sequence ID" value="AGS54326.1"/>
    <property type="molecule type" value="Genomic_DNA"/>
</dbReference>
<keyword evidence="6" id="KW-0131">Cell cycle</keyword>
<dbReference type="Gene3D" id="3.40.50.300">
    <property type="entry name" value="P-loop containing nucleotide triphosphate hydrolases"/>
    <property type="match status" value="1"/>
</dbReference>
<protein>
    <recommendedName>
        <fullName evidence="4">Uncharacterized AAA domain-containing protein ycf46</fullName>
    </recommendedName>
</protein>
<evidence type="ECO:0000313" key="6">
    <source>
        <dbReference type="EMBL" id="AGS54326.1"/>
    </source>
</evidence>
<dbReference type="Gene3D" id="1.10.8.60">
    <property type="match status" value="1"/>
</dbReference>
<dbReference type="InterPro" id="IPR027417">
    <property type="entry name" value="P-loop_NTPase"/>
</dbReference>
<dbReference type="SUPFAM" id="SSF52540">
    <property type="entry name" value="P-loop containing nucleoside triphosphate hydrolases"/>
    <property type="match status" value="1"/>
</dbReference>